<keyword evidence="3" id="KW-1185">Reference proteome</keyword>
<accession>A0AAE9ZNU8</accession>
<dbReference type="Proteomes" id="UP001215092">
    <property type="component" value="Segment"/>
</dbReference>
<evidence type="ECO:0000256" key="1">
    <source>
        <dbReference type="SAM" id="MobiDB-lite"/>
    </source>
</evidence>
<evidence type="ECO:0000313" key="3">
    <source>
        <dbReference type="Proteomes" id="UP001215092"/>
    </source>
</evidence>
<gene>
    <name evidence="2" type="primary">65</name>
    <name evidence="2" type="ORF">SEA_BARNSTORMER_65</name>
</gene>
<sequence length="70" mass="7790">MALVSIPVDITPPPADDSLEEPRERRVRHEPVPASDVASVADFAEALLDIELLPFQRRAFERLSPERIAA</sequence>
<name>A0AAE9ZNU8_9CAUD</name>
<proteinExistence type="predicted"/>
<dbReference type="EMBL" id="OQ190478">
    <property type="protein sequence ID" value="WDS51702.1"/>
    <property type="molecule type" value="Genomic_DNA"/>
</dbReference>
<evidence type="ECO:0000313" key="2">
    <source>
        <dbReference type="EMBL" id="WDS51702.1"/>
    </source>
</evidence>
<feature type="region of interest" description="Disordered" evidence="1">
    <location>
        <begin position="1"/>
        <end position="32"/>
    </location>
</feature>
<organism evidence="2 3">
    <name type="scientific">Microbacterium phage Barnstormer</name>
    <dbReference type="NCBI Taxonomy" id="3028491"/>
    <lineage>
        <taxon>Viruses</taxon>
        <taxon>Duplodnaviria</taxon>
        <taxon>Heunggongvirae</taxon>
        <taxon>Uroviricota</taxon>
        <taxon>Caudoviricetes</taxon>
        <taxon>Casidaviridae</taxon>
        <taxon>Barnstormervirus</taxon>
        <taxon>Barnstormervirus barnstormer</taxon>
    </lineage>
</organism>
<feature type="compositionally biased region" description="Basic and acidic residues" evidence="1">
    <location>
        <begin position="20"/>
        <end position="31"/>
    </location>
</feature>
<reference evidence="2 3" key="1">
    <citation type="submission" date="2023-01" db="EMBL/GenBank/DDBJ databases">
        <authorList>
            <person name="Edelman T.J."/>
            <person name="Baldwin A.R."/>
            <person name="Chauncey H.A."/>
            <person name="Connelly K.A."/>
            <person name="Daniel I."/>
            <person name="Fitzgerald E.B."/>
            <person name="McKinney B.E."/>
            <person name="Murray D.M."/>
            <person name="Parshall S."/>
            <person name="Stokes L.T."/>
            <person name="Tanaka K.N."/>
            <person name="Vinson E.C."/>
            <person name="Klevikis C."/>
            <person name="Temple L."/>
            <person name="Rinehart C.A."/>
            <person name="Garlena R.A."/>
            <person name="Russell D.A."/>
            <person name="Jacobs-Sera D."/>
            <person name="Hatfull G.F."/>
        </authorList>
    </citation>
    <scope>NUCLEOTIDE SEQUENCE [LARGE SCALE GENOMIC DNA]</scope>
</reference>
<protein>
    <submittedName>
        <fullName evidence="2">Uncharacterized protein</fullName>
    </submittedName>
</protein>